<comment type="similarity">
    <text evidence="3">Belongs to the aldo/keto reductase family. Aldo/keto reductase 2 subfamily.</text>
</comment>
<dbReference type="GO" id="GO:0016491">
    <property type="term" value="F:oxidoreductase activity"/>
    <property type="evidence" value="ECO:0007669"/>
    <property type="project" value="UniProtKB-KW"/>
</dbReference>
<organism evidence="5 6">
    <name type="scientific">Fonsecaea pedrosoi CBS 271.37</name>
    <dbReference type="NCBI Taxonomy" id="1442368"/>
    <lineage>
        <taxon>Eukaryota</taxon>
        <taxon>Fungi</taxon>
        <taxon>Dikarya</taxon>
        <taxon>Ascomycota</taxon>
        <taxon>Pezizomycotina</taxon>
        <taxon>Eurotiomycetes</taxon>
        <taxon>Chaetothyriomycetidae</taxon>
        <taxon>Chaetothyriales</taxon>
        <taxon>Herpotrichiellaceae</taxon>
        <taxon>Fonsecaea</taxon>
    </lineage>
</organism>
<reference evidence="5 6" key="1">
    <citation type="submission" date="2015-01" db="EMBL/GenBank/DDBJ databases">
        <title>The Genome Sequence of Fonsecaea pedrosoi CBS 271.37.</title>
        <authorList>
            <consortium name="The Broad Institute Genomics Platform"/>
            <person name="Cuomo C."/>
            <person name="de Hoog S."/>
            <person name="Gorbushina A."/>
            <person name="Stielow B."/>
            <person name="Teixiera M."/>
            <person name="Abouelleil A."/>
            <person name="Chapman S.B."/>
            <person name="Priest M."/>
            <person name="Young S.K."/>
            <person name="Wortman J."/>
            <person name="Nusbaum C."/>
            <person name="Birren B."/>
        </authorList>
    </citation>
    <scope>NUCLEOTIDE SEQUENCE [LARGE SCALE GENOMIC DNA]</scope>
    <source>
        <strain evidence="5 6">CBS 271.37</strain>
    </source>
</reference>
<gene>
    <name evidence="5" type="ORF">Z517_07168</name>
</gene>
<dbReference type="RefSeq" id="XP_013284360.1">
    <property type="nucleotide sequence ID" value="XM_013428906.1"/>
</dbReference>
<dbReference type="InterPro" id="IPR050523">
    <property type="entry name" value="AKR_Detox_Biosynth"/>
</dbReference>
<evidence type="ECO:0000256" key="1">
    <source>
        <dbReference type="ARBA" id="ARBA00022857"/>
    </source>
</evidence>
<dbReference type="AlphaFoldDB" id="A0A0D2F1S5"/>
<dbReference type="InterPro" id="IPR023210">
    <property type="entry name" value="NADP_OxRdtase_dom"/>
</dbReference>
<dbReference type="PANTHER" id="PTHR43364">
    <property type="entry name" value="NADH-SPECIFIC METHYLGLYOXAL REDUCTASE-RELATED"/>
    <property type="match status" value="1"/>
</dbReference>
<dbReference type="GeneID" id="25306658"/>
<accession>A0A0D2F1S5</accession>
<evidence type="ECO:0000259" key="4">
    <source>
        <dbReference type="Pfam" id="PF00248"/>
    </source>
</evidence>
<feature type="domain" description="NADP-dependent oxidoreductase" evidence="4">
    <location>
        <begin position="30"/>
        <end position="101"/>
    </location>
</feature>
<dbReference type="PANTHER" id="PTHR43364:SF7">
    <property type="entry name" value="NADP-DEPENDENT OXIDOREDUCTASE DOMAIN-CONTAINING PROTEIN-RELATED"/>
    <property type="match status" value="1"/>
</dbReference>
<name>A0A0D2F1S5_9EURO</name>
<evidence type="ECO:0000256" key="2">
    <source>
        <dbReference type="ARBA" id="ARBA00023002"/>
    </source>
</evidence>
<keyword evidence="6" id="KW-1185">Reference proteome</keyword>
<keyword evidence="1" id="KW-0521">NADP</keyword>
<keyword evidence="2" id="KW-0560">Oxidoreductase</keyword>
<evidence type="ECO:0000256" key="3">
    <source>
        <dbReference type="ARBA" id="ARBA00038157"/>
    </source>
</evidence>
<feature type="domain" description="NADP-dependent oxidoreductase" evidence="4">
    <location>
        <begin position="107"/>
        <end position="290"/>
    </location>
</feature>
<dbReference type="SUPFAM" id="SSF51430">
    <property type="entry name" value="NAD(P)-linked oxidoreductase"/>
    <property type="match status" value="1"/>
</dbReference>
<dbReference type="HOGENOM" id="CLU_023205_2_2_1"/>
<proteinExistence type="inferred from homology"/>
<dbReference type="VEuPathDB" id="FungiDB:Z517_07168"/>
<dbReference type="EMBL" id="KN846972">
    <property type="protein sequence ID" value="KIW80552.1"/>
    <property type="molecule type" value="Genomic_DNA"/>
</dbReference>
<protein>
    <recommendedName>
        <fullName evidence="4">NADP-dependent oxidoreductase domain-containing protein</fullName>
    </recommendedName>
</protein>
<evidence type="ECO:0000313" key="6">
    <source>
        <dbReference type="Proteomes" id="UP000053029"/>
    </source>
</evidence>
<dbReference type="Gene3D" id="3.20.20.100">
    <property type="entry name" value="NADP-dependent oxidoreductase domain"/>
    <property type="match status" value="2"/>
</dbReference>
<dbReference type="InterPro" id="IPR036812">
    <property type="entry name" value="NAD(P)_OxRdtase_dom_sf"/>
</dbReference>
<dbReference type="STRING" id="1442368.A0A0D2F1S5"/>
<evidence type="ECO:0000313" key="5">
    <source>
        <dbReference type="EMBL" id="KIW80552.1"/>
    </source>
</evidence>
<dbReference type="Proteomes" id="UP000053029">
    <property type="component" value="Unassembled WGS sequence"/>
</dbReference>
<dbReference type="OrthoDB" id="48988at2759"/>
<sequence length="344" mass="38250">MSFFNPPPKPENPLAYHRILSPTASVKVSPLCLGGISIGSSWTEVFGKNENPDSLLDAFYALGGNFIDTSNTYNGEDSERLIGEWMEKRGNRDQMVVATKYTAGYKAWDFATSVEEVMTHLHAYVMAKQVLYIGVSDTPAWVVVKANAYARSHGLTPFSVYQGRWNAAYRDMEAEIIPMCEDQGMAIVSWASLGGGQLISVQEREAKMKDPDAHKGYGFREADVKVSTALEKVAQSKKTTTQAVALAYLLHQSTYVYPIVGVQTVEHVKALPEALRIELSKEDVEAIQDAGDYRPPFPMSFLFQWTGEEKCHLGLTPADVSQYQMAAWIQAPPKQPPYRPWKGP</sequence>
<dbReference type="Pfam" id="PF00248">
    <property type="entry name" value="Aldo_ket_red"/>
    <property type="match status" value="2"/>
</dbReference>